<dbReference type="EMBL" id="UZAU01000092">
    <property type="status" value="NOT_ANNOTATED_CDS"/>
    <property type="molecule type" value="Genomic_DNA"/>
</dbReference>
<accession>A0A803NY26</accession>
<dbReference type="CDD" id="cd06222">
    <property type="entry name" value="RNase_H_like"/>
    <property type="match status" value="1"/>
</dbReference>
<dbReference type="InterPro" id="IPR002156">
    <property type="entry name" value="RNaseH_domain"/>
</dbReference>
<dbReference type="Pfam" id="PF13966">
    <property type="entry name" value="zf-RVT"/>
    <property type="match status" value="1"/>
</dbReference>
<reference evidence="3" key="1">
    <citation type="submission" date="2018-11" db="EMBL/GenBank/DDBJ databases">
        <authorList>
            <person name="Grassa J C."/>
        </authorList>
    </citation>
    <scope>NUCLEOTIDE SEQUENCE [LARGE SCALE GENOMIC DNA]</scope>
</reference>
<dbReference type="AlphaFoldDB" id="A0A803NY26"/>
<dbReference type="PANTHER" id="PTHR33116">
    <property type="entry name" value="REVERSE TRANSCRIPTASE ZINC-BINDING DOMAIN-CONTAINING PROTEIN-RELATED-RELATED"/>
    <property type="match status" value="1"/>
</dbReference>
<evidence type="ECO:0000313" key="3">
    <source>
        <dbReference type="EnsemblPlants" id="cds.evm.model.02.258"/>
    </source>
</evidence>
<dbReference type="InterPro" id="IPR026960">
    <property type="entry name" value="RVT-Znf"/>
</dbReference>
<keyword evidence="4" id="KW-1185">Reference proteome</keyword>
<dbReference type="Gramene" id="evm.model.02.258">
    <property type="protein sequence ID" value="cds.evm.model.02.258"/>
    <property type="gene ID" value="evm.TU.02.258"/>
</dbReference>
<organism evidence="3 4">
    <name type="scientific">Cannabis sativa</name>
    <name type="common">Hemp</name>
    <name type="synonym">Marijuana</name>
    <dbReference type="NCBI Taxonomy" id="3483"/>
    <lineage>
        <taxon>Eukaryota</taxon>
        <taxon>Viridiplantae</taxon>
        <taxon>Streptophyta</taxon>
        <taxon>Embryophyta</taxon>
        <taxon>Tracheophyta</taxon>
        <taxon>Spermatophyta</taxon>
        <taxon>Magnoliopsida</taxon>
        <taxon>eudicotyledons</taxon>
        <taxon>Gunneridae</taxon>
        <taxon>Pentapetalae</taxon>
        <taxon>rosids</taxon>
        <taxon>fabids</taxon>
        <taxon>Rosales</taxon>
        <taxon>Cannabaceae</taxon>
        <taxon>Cannabis</taxon>
    </lineage>
</organism>
<proteinExistence type="predicted"/>
<dbReference type="GO" id="GO:0003676">
    <property type="term" value="F:nucleic acid binding"/>
    <property type="evidence" value="ECO:0007669"/>
    <property type="project" value="InterPro"/>
</dbReference>
<reference evidence="3" key="2">
    <citation type="submission" date="2021-03" db="UniProtKB">
        <authorList>
            <consortium name="EnsemblPlants"/>
        </authorList>
    </citation>
    <scope>IDENTIFICATION</scope>
</reference>
<sequence>MTEVEWNFLEGMMRSLGYARSLDSQSLSCLINEASRANKIHGLRFGQLEKRLTHLLFADDCLIFMDATVEEGRAFTEVLQKYSDLSGQCINFSKSNLCVGRKISQAEGQRLASSIGVTFTENHSKYLGLPAFVGRNKREAFGLVRNKVWDKLQGWKMGLFSQAGREGILWGRELLLKGTRWRVNDGRKVRINEDKWIPRGPPFTLRTPAEVPPNSLVETLINEAGDWKLEAIEEKMNKDDIPWILGIQTIQDSGEDGLIWNPTLDGEYTVASGYRMKQSEKEGAETSNKSITTGWWTAVWHSNLTPKVKNFIWRVCHNWVPSKTELAKRGIKLDRTSASLLNRLKQSVMLYGNVLGSREPLLLFAIEIFKGNLVAAEVKYHHGFVSILMAKCMALRLGLHLSHKMNTTPFYLTSDNQTAINHLLTRKVSRTDWGMQLKDILGSHLLDDCIEIRYVNRDSNRVAHSLTRWAYKLKSNSFWSEVLPSCAAAILDAEKPDLV</sequence>
<dbReference type="GO" id="GO:0004523">
    <property type="term" value="F:RNA-DNA hybrid ribonuclease activity"/>
    <property type="evidence" value="ECO:0007669"/>
    <property type="project" value="InterPro"/>
</dbReference>
<evidence type="ECO:0000313" key="4">
    <source>
        <dbReference type="Proteomes" id="UP000596661"/>
    </source>
</evidence>
<dbReference type="Pfam" id="PF13456">
    <property type="entry name" value="RVT_3"/>
    <property type="match status" value="1"/>
</dbReference>
<protein>
    <recommendedName>
        <fullName evidence="5">Reverse transcriptase</fullName>
    </recommendedName>
</protein>
<evidence type="ECO:0008006" key="5">
    <source>
        <dbReference type="Google" id="ProtNLM"/>
    </source>
</evidence>
<feature type="domain" description="RNase H type-1" evidence="1">
    <location>
        <begin position="371"/>
        <end position="470"/>
    </location>
</feature>
<dbReference type="PANTHER" id="PTHR33116:SF86">
    <property type="entry name" value="REVERSE TRANSCRIPTASE DOMAIN-CONTAINING PROTEIN"/>
    <property type="match status" value="1"/>
</dbReference>
<name>A0A803NY26_CANSA</name>
<dbReference type="InterPro" id="IPR044730">
    <property type="entry name" value="RNase_H-like_dom_plant"/>
</dbReference>
<dbReference type="Proteomes" id="UP000596661">
    <property type="component" value="Chromosome 2"/>
</dbReference>
<dbReference type="EnsemblPlants" id="evm.model.02.258">
    <property type="protein sequence ID" value="cds.evm.model.02.258"/>
    <property type="gene ID" value="evm.TU.02.258"/>
</dbReference>
<feature type="domain" description="Reverse transcriptase zinc-binding" evidence="2">
    <location>
        <begin position="268"/>
        <end position="336"/>
    </location>
</feature>
<evidence type="ECO:0000259" key="2">
    <source>
        <dbReference type="Pfam" id="PF13966"/>
    </source>
</evidence>
<evidence type="ECO:0000259" key="1">
    <source>
        <dbReference type="Pfam" id="PF13456"/>
    </source>
</evidence>